<evidence type="ECO:0000256" key="2">
    <source>
        <dbReference type="ARBA" id="ARBA00022692"/>
    </source>
</evidence>
<evidence type="ECO:0000259" key="10">
    <source>
        <dbReference type="PROSITE" id="PS50262"/>
    </source>
</evidence>
<feature type="transmembrane region" description="Helical" evidence="9">
    <location>
        <begin position="155"/>
        <end position="172"/>
    </location>
</feature>
<dbReference type="InterPro" id="IPR000276">
    <property type="entry name" value="GPCR_Rhodpsn"/>
</dbReference>
<evidence type="ECO:0000256" key="1">
    <source>
        <dbReference type="ARBA" id="ARBA00004141"/>
    </source>
</evidence>
<feature type="transmembrane region" description="Helical" evidence="9">
    <location>
        <begin position="81"/>
        <end position="102"/>
    </location>
</feature>
<dbReference type="PANTHER" id="PTHR45695">
    <property type="entry name" value="LEUCOKININ RECEPTOR-RELATED"/>
    <property type="match status" value="1"/>
</dbReference>
<dbReference type="CDD" id="cd00637">
    <property type="entry name" value="7tm_classA_rhodopsin-like"/>
    <property type="match status" value="1"/>
</dbReference>
<organism evidence="11 12">
    <name type="scientific">Oikopleura dioica</name>
    <name type="common">Tunicate</name>
    <dbReference type="NCBI Taxonomy" id="34765"/>
    <lineage>
        <taxon>Eukaryota</taxon>
        <taxon>Metazoa</taxon>
        <taxon>Chordata</taxon>
        <taxon>Tunicata</taxon>
        <taxon>Appendicularia</taxon>
        <taxon>Copelata</taxon>
        <taxon>Oikopleuridae</taxon>
        <taxon>Oikopleura</taxon>
    </lineage>
</organism>
<feature type="domain" description="G-protein coupled receptors family 1 profile" evidence="10">
    <location>
        <begin position="93"/>
        <end position="372"/>
    </location>
</feature>
<keyword evidence="7 8" id="KW-0807">Transducer</keyword>
<evidence type="ECO:0000256" key="4">
    <source>
        <dbReference type="ARBA" id="ARBA00023040"/>
    </source>
</evidence>
<feature type="transmembrane region" description="Helical" evidence="9">
    <location>
        <begin position="359"/>
        <end position="375"/>
    </location>
</feature>
<evidence type="ECO:0000313" key="11">
    <source>
        <dbReference type="EMBL" id="CAG5079616.1"/>
    </source>
</evidence>
<dbReference type="Gene3D" id="1.20.1070.10">
    <property type="entry name" value="Rhodopsin 7-helix transmembrane proteins"/>
    <property type="match status" value="1"/>
</dbReference>
<keyword evidence="5 9" id="KW-0472">Membrane</keyword>
<dbReference type="PRINTS" id="PR00237">
    <property type="entry name" value="GPCRRHODOPSN"/>
</dbReference>
<evidence type="ECO:0000256" key="8">
    <source>
        <dbReference type="RuleBase" id="RU000688"/>
    </source>
</evidence>
<comment type="similarity">
    <text evidence="8">Belongs to the G-protein coupled receptor 1 family.</text>
</comment>
<dbReference type="Pfam" id="PF00001">
    <property type="entry name" value="7tm_1"/>
    <property type="match status" value="1"/>
</dbReference>
<feature type="transmembrane region" description="Helical" evidence="9">
    <location>
        <begin position="192"/>
        <end position="211"/>
    </location>
</feature>
<evidence type="ECO:0000256" key="3">
    <source>
        <dbReference type="ARBA" id="ARBA00022989"/>
    </source>
</evidence>
<keyword evidence="4 8" id="KW-0297">G-protein coupled receptor</keyword>
<dbReference type="PROSITE" id="PS00237">
    <property type="entry name" value="G_PROTEIN_RECEP_F1_1"/>
    <property type="match status" value="1"/>
</dbReference>
<dbReference type="PROSITE" id="PS50262">
    <property type="entry name" value="G_PROTEIN_RECEP_F1_2"/>
    <property type="match status" value="1"/>
</dbReference>
<evidence type="ECO:0000256" key="9">
    <source>
        <dbReference type="SAM" id="Phobius"/>
    </source>
</evidence>
<reference evidence="11 12" key="1">
    <citation type="submission" date="2021-04" db="EMBL/GenBank/DDBJ databases">
        <authorList>
            <person name="Bliznina A."/>
        </authorList>
    </citation>
    <scope>NUCLEOTIDE SEQUENCE [LARGE SCALE GENOMIC DNA]</scope>
</reference>
<proteinExistence type="inferred from homology"/>
<dbReference type="InterPro" id="IPR017452">
    <property type="entry name" value="GPCR_Rhodpsn_7TM"/>
</dbReference>
<dbReference type="PANTHER" id="PTHR45695:SF9">
    <property type="entry name" value="LEUCOKININ RECEPTOR"/>
    <property type="match status" value="1"/>
</dbReference>
<feature type="transmembrane region" description="Helical" evidence="9">
    <location>
        <begin position="263"/>
        <end position="292"/>
    </location>
</feature>
<evidence type="ECO:0000256" key="7">
    <source>
        <dbReference type="ARBA" id="ARBA00023224"/>
    </source>
</evidence>
<keyword evidence="3 9" id="KW-1133">Transmembrane helix</keyword>
<sequence>MFNPSLDHICACQKYYPNFSNFEFDFGAPGEPSFSDSDSQLSLAAVSSADSSYSWFDEGAFDDVPDIDQNQLNNVTVGKQAILWISLLVGAPLNIIILIVTLSNWQRKFSSSALFVVHLCIADLLICIHAFINLYDKNDLASSGGILMCIYMETSTQFFICLSVFSLAAIAFDRCVHLVSHTLSRISVKNHYFLFGMVWVLSIALVIPQIMMAEMHETYQCRIVYSKYTEEECTNLGNQTHETCASINGTHSECQAPKLPYQIYYYIIFAVLGFLAPLLIIVVSYILILWSIVKSQVRLGKLGQSNKETDTHVNLMIGSLFVTAIILIGPYIIFMFVLVASPEALGDPTCRNFKHTAEMMVYLSPIANAIMYSFCGKKFQKTLADTICCKNKRGFKSRSFTQTTRTGQSTRNQWNSHTIHSEPSLAIEMRSGPMVVPNEFTSLQS</sequence>
<name>A0ABN7RK01_OIKDI</name>
<protein>
    <submittedName>
        <fullName evidence="11">Oidioi.mRNA.OKI2018_I69.PAR.g9296.t1.cds</fullName>
    </submittedName>
</protein>
<evidence type="ECO:0000256" key="6">
    <source>
        <dbReference type="ARBA" id="ARBA00023170"/>
    </source>
</evidence>
<keyword evidence="12" id="KW-1185">Reference proteome</keyword>
<dbReference type="EMBL" id="OU015568">
    <property type="protein sequence ID" value="CAG5079616.1"/>
    <property type="molecule type" value="Genomic_DNA"/>
</dbReference>
<feature type="transmembrane region" description="Helical" evidence="9">
    <location>
        <begin position="313"/>
        <end position="339"/>
    </location>
</feature>
<keyword evidence="6 8" id="KW-0675">Receptor</keyword>
<dbReference type="Proteomes" id="UP001158576">
    <property type="component" value="Chromosome PAR"/>
</dbReference>
<comment type="subcellular location">
    <subcellularLocation>
        <location evidence="1">Membrane</location>
        <topology evidence="1">Multi-pass membrane protein</topology>
    </subcellularLocation>
</comment>
<dbReference type="SUPFAM" id="SSF81321">
    <property type="entry name" value="Family A G protein-coupled receptor-like"/>
    <property type="match status" value="1"/>
</dbReference>
<feature type="transmembrane region" description="Helical" evidence="9">
    <location>
        <begin position="114"/>
        <end position="135"/>
    </location>
</feature>
<accession>A0ABN7RK01</accession>
<keyword evidence="2 8" id="KW-0812">Transmembrane</keyword>
<gene>
    <name evidence="11" type="ORF">OKIOD_LOCUS854</name>
</gene>
<evidence type="ECO:0000313" key="12">
    <source>
        <dbReference type="Proteomes" id="UP001158576"/>
    </source>
</evidence>
<evidence type="ECO:0000256" key="5">
    <source>
        <dbReference type="ARBA" id="ARBA00023136"/>
    </source>
</evidence>